<evidence type="ECO:0000256" key="1">
    <source>
        <dbReference type="ARBA" id="ARBA00004202"/>
    </source>
</evidence>
<comment type="subcellular location">
    <subcellularLocation>
        <location evidence="1">Cell membrane</location>
        <topology evidence="1">Peripheral membrane protein</topology>
    </subcellularLocation>
</comment>
<name>A0A240A2X4_9STAP</name>
<dbReference type="SMART" id="SM00382">
    <property type="entry name" value="AAA"/>
    <property type="match status" value="1"/>
</dbReference>
<dbReference type="AlphaFoldDB" id="A0A240A2X4"/>
<keyword evidence="11" id="KW-1185">Reference proteome</keyword>
<accession>A0A240A2X4</accession>
<dbReference type="CDD" id="cd03255">
    <property type="entry name" value="ABC_MJ0796_LolCDE_FtsE"/>
    <property type="match status" value="1"/>
</dbReference>
<evidence type="ECO:0000256" key="4">
    <source>
        <dbReference type="ARBA" id="ARBA00022741"/>
    </source>
</evidence>
<evidence type="ECO:0000313" key="10">
    <source>
        <dbReference type="EMBL" id="SNV77629.1"/>
    </source>
</evidence>
<evidence type="ECO:0000256" key="5">
    <source>
        <dbReference type="ARBA" id="ARBA00022840"/>
    </source>
</evidence>
<dbReference type="InterPro" id="IPR003439">
    <property type="entry name" value="ABC_transporter-like_ATP-bd"/>
</dbReference>
<dbReference type="GO" id="GO:0022857">
    <property type="term" value="F:transmembrane transporter activity"/>
    <property type="evidence" value="ECO:0007669"/>
    <property type="project" value="UniProtKB-ARBA"/>
</dbReference>
<dbReference type="InterPro" id="IPR027417">
    <property type="entry name" value="P-loop_NTPase"/>
</dbReference>
<evidence type="ECO:0000256" key="3">
    <source>
        <dbReference type="ARBA" id="ARBA00022448"/>
    </source>
</evidence>
<proteinExistence type="inferred from homology"/>
<dbReference type="InterPro" id="IPR017911">
    <property type="entry name" value="MacB-like_ATP-bd"/>
</dbReference>
<keyword evidence="5 10" id="KW-0067">ATP-binding</keyword>
<dbReference type="Proteomes" id="UP000242084">
    <property type="component" value="Chromosome 1"/>
</dbReference>
<dbReference type="PROSITE" id="PS50893">
    <property type="entry name" value="ABC_TRANSPORTER_2"/>
    <property type="match status" value="1"/>
</dbReference>
<evidence type="ECO:0000256" key="7">
    <source>
        <dbReference type="ARBA" id="ARBA00024432"/>
    </source>
</evidence>
<dbReference type="FunFam" id="3.40.50.300:FF:000032">
    <property type="entry name" value="Export ABC transporter ATP-binding protein"/>
    <property type="match status" value="1"/>
</dbReference>
<dbReference type="Gene3D" id="3.40.50.300">
    <property type="entry name" value="P-loop containing nucleotide triphosphate hydrolases"/>
    <property type="match status" value="1"/>
</dbReference>
<keyword evidence="3" id="KW-0813">Transport</keyword>
<dbReference type="RefSeq" id="WP_095089440.1">
    <property type="nucleotide sequence ID" value="NZ_BMDM01000001.1"/>
</dbReference>
<dbReference type="GO" id="GO:0005524">
    <property type="term" value="F:ATP binding"/>
    <property type="evidence" value="ECO:0007669"/>
    <property type="project" value="UniProtKB-KW"/>
</dbReference>
<dbReference type="GO" id="GO:0016887">
    <property type="term" value="F:ATP hydrolysis activity"/>
    <property type="evidence" value="ECO:0007669"/>
    <property type="project" value="InterPro"/>
</dbReference>
<dbReference type="PANTHER" id="PTHR42798:SF6">
    <property type="entry name" value="CELL DIVISION ATP-BINDING PROTEIN FTSE"/>
    <property type="match status" value="1"/>
</dbReference>
<dbReference type="GO" id="GO:0005886">
    <property type="term" value="C:plasma membrane"/>
    <property type="evidence" value="ECO:0007669"/>
    <property type="project" value="UniProtKB-SubCell"/>
</dbReference>
<dbReference type="GO" id="GO:0098796">
    <property type="term" value="C:membrane protein complex"/>
    <property type="evidence" value="ECO:0007669"/>
    <property type="project" value="UniProtKB-ARBA"/>
</dbReference>
<comment type="subunit">
    <text evidence="2">The complex is composed of two ATP-binding proteins (HrtA), two transmembrane proteins (HrtB) and a solute-binding protein.</text>
</comment>
<comment type="function">
    <text evidence="8">Part of the ABC transporter complex hrt involved in hemin import. Responsible for energy coupling to the transport system.</text>
</comment>
<dbReference type="SUPFAM" id="SSF52540">
    <property type="entry name" value="P-loop containing nucleoside triphosphate hydrolases"/>
    <property type="match status" value="1"/>
</dbReference>
<dbReference type="Pfam" id="PF00005">
    <property type="entry name" value="ABC_tran"/>
    <property type="match status" value="1"/>
</dbReference>
<evidence type="ECO:0000256" key="6">
    <source>
        <dbReference type="ARBA" id="ARBA00024359"/>
    </source>
</evidence>
<dbReference type="InterPro" id="IPR003593">
    <property type="entry name" value="AAA+_ATPase"/>
</dbReference>
<reference evidence="10 11" key="1">
    <citation type="submission" date="2017-06" db="EMBL/GenBank/DDBJ databases">
        <authorList>
            <consortium name="Pathogen Informatics"/>
        </authorList>
    </citation>
    <scope>NUCLEOTIDE SEQUENCE [LARGE SCALE GENOMIC DNA]</scope>
    <source>
        <strain evidence="10 11">NCTC13839</strain>
    </source>
</reference>
<evidence type="ECO:0000259" key="9">
    <source>
        <dbReference type="PROSITE" id="PS50893"/>
    </source>
</evidence>
<dbReference type="PANTHER" id="PTHR42798">
    <property type="entry name" value="LIPOPROTEIN-RELEASING SYSTEM ATP-BINDING PROTEIN LOLD"/>
    <property type="match status" value="1"/>
</dbReference>
<dbReference type="OrthoDB" id="9791546at2"/>
<keyword evidence="4" id="KW-0547">Nucleotide-binding</keyword>
<feature type="domain" description="ABC transporter" evidence="9">
    <location>
        <begin position="3"/>
        <end position="224"/>
    </location>
</feature>
<organism evidence="10 11">
    <name type="scientific">Mammaliicoccus stepanovicii</name>
    <dbReference type="NCBI Taxonomy" id="643214"/>
    <lineage>
        <taxon>Bacteria</taxon>
        <taxon>Bacillati</taxon>
        <taxon>Bacillota</taxon>
        <taxon>Bacilli</taxon>
        <taxon>Bacillales</taxon>
        <taxon>Staphylococcaceae</taxon>
        <taxon>Mammaliicoccus</taxon>
    </lineage>
</organism>
<keyword evidence="10" id="KW-0378">Hydrolase</keyword>
<gene>
    <name evidence="10" type="primary">lolD_2</name>
    <name evidence="10" type="ORF">SAMEA4384403_02143</name>
</gene>
<dbReference type="EMBL" id="LT906462">
    <property type="protein sequence ID" value="SNV77629.1"/>
    <property type="molecule type" value="Genomic_DNA"/>
</dbReference>
<evidence type="ECO:0000256" key="2">
    <source>
        <dbReference type="ARBA" id="ARBA00011131"/>
    </source>
</evidence>
<protein>
    <recommendedName>
        <fullName evidence="7">Putative hemin import ATP-binding protein HrtA</fullName>
    </recommendedName>
</protein>
<comment type="similarity">
    <text evidence="6">Belongs to the ABC transporter superfamily. HrtA family.</text>
</comment>
<dbReference type="KEGG" id="sste:SAMEA4384403_2143"/>
<evidence type="ECO:0000256" key="8">
    <source>
        <dbReference type="ARBA" id="ARBA00024721"/>
    </source>
</evidence>
<evidence type="ECO:0000313" key="11">
    <source>
        <dbReference type="Proteomes" id="UP000242084"/>
    </source>
</evidence>
<sequence>MGLVIEHVTKSFGEKEAKTQVLNDITFTAQKGELIVLNGASGSGKSTLLSIIGGLLGKSSGDISLDGLDYDQLSDKDLTEMRLNQIGFIFQSSHLIPYLNVTDQLTYVGQMAGMDKKDAKERATKLLTEIGLSHRLKSFPNSLSGGEKQRVAIMRAWMNEPKLILADEPTASLDSKRAIDVVKMIKDNVKENNSIGIMITHDERVFEYADKVIKLSDGKIEEKVS</sequence>